<evidence type="ECO:0000256" key="3">
    <source>
        <dbReference type="ARBA" id="ARBA00023315"/>
    </source>
</evidence>
<dbReference type="Proteomes" id="UP000603352">
    <property type="component" value="Unassembled WGS sequence"/>
</dbReference>
<evidence type="ECO:0000256" key="4">
    <source>
        <dbReference type="SAM" id="Phobius"/>
    </source>
</evidence>
<protein>
    <submittedName>
        <fullName evidence="6">1-acyl-sn-glycerol-3-phosphate acyltransferase</fullName>
    </submittedName>
</protein>
<proteinExistence type="predicted"/>
<organism evidence="6 7">
    <name type="scientific">Tistrella bauzanensis</name>
    <dbReference type="NCBI Taxonomy" id="657419"/>
    <lineage>
        <taxon>Bacteria</taxon>
        <taxon>Pseudomonadati</taxon>
        <taxon>Pseudomonadota</taxon>
        <taxon>Alphaproteobacteria</taxon>
        <taxon>Geminicoccales</taxon>
        <taxon>Geminicoccaceae</taxon>
        <taxon>Tistrella</taxon>
    </lineage>
</organism>
<dbReference type="Pfam" id="PF01553">
    <property type="entry name" value="Acyltransferase"/>
    <property type="match status" value="1"/>
</dbReference>
<evidence type="ECO:0000256" key="1">
    <source>
        <dbReference type="ARBA" id="ARBA00005189"/>
    </source>
</evidence>
<evidence type="ECO:0000259" key="5">
    <source>
        <dbReference type="SMART" id="SM00563"/>
    </source>
</evidence>
<name>A0ABQ1ID20_9PROT</name>
<dbReference type="RefSeq" id="WP_188576596.1">
    <property type="nucleotide sequence ID" value="NZ_BMDZ01000013.1"/>
</dbReference>
<keyword evidence="7" id="KW-1185">Reference proteome</keyword>
<evidence type="ECO:0000313" key="7">
    <source>
        <dbReference type="Proteomes" id="UP000603352"/>
    </source>
</evidence>
<keyword evidence="4" id="KW-0472">Membrane</keyword>
<dbReference type="SMART" id="SM00563">
    <property type="entry name" value="PlsC"/>
    <property type="match status" value="1"/>
</dbReference>
<keyword evidence="3 6" id="KW-0012">Acyltransferase</keyword>
<keyword evidence="4" id="KW-0812">Transmembrane</keyword>
<reference evidence="7" key="1">
    <citation type="journal article" date="2019" name="Int. J. Syst. Evol. Microbiol.">
        <title>The Global Catalogue of Microorganisms (GCM) 10K type strain sequencing project: providing services to taxonomists for standard genome sequencing and annotation.</title>
        <authorList>
            <consortium name="The Broad Institute Genomics Platform"/>
            <consortium name="The Broad Institute Genome Sequencing Center for Infectious Disease"/>
            <person name="Wu L."/>
            <person name="Ma J."/>
        </authorList>
    </citation>
    <scope>NUCLEOTIDE SEQUENCE [LARGE SCALE GENOMIC DNA]</scope>
    <source>
        <strain evidence="7">CGMCC 1.10188</strain>
    </source>
</reference>
<sequence length="241" mass="26211">MTRIRALAFNILFFPWSVLVMLAALPFVASTGMLWRLRRVWLGGILWLLRVVVGLRVEIRGRAHLPPAPYILAAKHQSMLETFVLGNLLDRPAFVLKRELTLIPVLGWYLKRVGMVPIDRARGPSALRRMQAAARACAAEARPLVIFPEGTRRAPGAAPDYKRGLTLVARATPSLPVVPVALDTGLFWGRGLLERRPGVTVIEILPPLAPGLQGDALLAAVQAAIEPAAARLAAEAPSRLA</sequence>
<evidence type="ECO:0000256" key="2">
    <source>
        <dbReference type="ARBA" id="ARBA00022679"/>
    </source>
</evidence>
<evidence type="ECO:0000313" key="6">
    <source>
        <dbReference type="EMBL" id="GGB35573.1"/>
    </source>
</evidence>
<dbReference type="PANTHER" id="PTHR10434">
    <property type="entry name" value="1-ACYL-SN-GLYCEROL-3-PHOSPHATE ACYLTRANSFERASE"/>
    <property type="match status" value="1"/>
</dbReference>
<dbReference type="PANTHER" id="PTHR10434:SF40">
    <property type="entry name" value="1-ACYL-SN-GLYCEROL-3-PHOSPHATE ACYLTRANSFERASE"/>
    <property type="match status" value="1"/>
</dbReference>
<accession>A0ABQ1ID20</accession>
<dbReference type="InterPro" id="IPR002123">
    <property type="entry name" value="Plipid/glycerol_acylTrfase"/>
</dbReference>
<feature type="domain" description="Phospholipid/glycerol acyltransferase" evidence="5">
    <location>
        <begin position="70"/>
        <end position="185"/>
    </location>
</feature>
<dbReference type="CDD" id="cd07989">
    <property type="entry name" value="LPLAT_AGPAT-like"/>
    <property type="match status" value="1"/>
</dbReference>
<dbReference type="SUPFAM" id="SSF69593">
    <property type="entry name" value="Glycerol-3-phosphate (1)-acyltransferase"/>
    <property type="match status" value="1"/>
</dbReference>
<comment type="pathway">
    <text evidence="1">Lipid metabolism.</text>
</comment>
<dbReference type="EMBL" id="BMDZ01000013">
    <property type="protein sequence ID" value="GGB35573.1"/>
    <property type="molecule type" value="Genomic_DNA"/>
</dbReference>
<comment type="caution">
    <text evidence="6">The sequence shown here is derived from an EMBL/GenBank/DDBJ whole genome shotgun (WGS) entry which is preliminary data.</text>
</comment>
<keyword evidence="4" id="KW-1133">Transmembrane helix</keyword>
<gene>
    <name evidence="6" type="primary">plsC</name>
    <name evidence="6" type="ORF">GCM10011505_16300</name>
</gene>
<keyword evidence="2" id="KW-0808">Transferase</keyword>
<dbReference type="GO" id="GO:0016746">
    <property type="term" value="F:acyltransferase activity"/>
    <property type="evidence" value="ECO:0007669"/>
    <property type="project" value="UniProtKB-KW"/>
</dbReference>
<feature type="transmembrane region" description="Helical" evidence="4">
    <location>
        <begin position="7"/>
        <end position="28"/>
    </location>
</feature>